<dbReference type="AlphaFoldDB" id="A0A1Q5U0H8"/>
<evidence type="ECO:0000259" key="1">
    <source>
        <dbReference type="Pfam" id="PF12417"/>
    </source>
</evidence>
<comment type="caution">
    <text evidence="2">The sequence shown here is derived from an EMBL/GenBank/DDBJ whole genome shotgun (WGS) entry which is preliminary data.</text>
</comment>
<keyword evidence="3" id="KW-1185">Reference proteome</keyword>
<proteinExistence type="predicted"/>
<dbReference type="EMBL" id="MNBE01000602">
    <property type="protein sequence ID" value="OKP05958.1"/>
    <property type="molecule type" value="Genomic_DNA"/>
</dbReference>
<sequence length="75" mass="8599">MDKSGVRQAVKTFIETNHYCPRPVLPDSYAQNLWKIFSRRYIFTSREILRGTSLPDLGTLFIQAVADELKGPGQR</sequence>
<reference evidence="2 3" key="1">
    <citation type="submission" date="2016-10" db="EMBL/GenBank/DDBJ databases">
        <title>Genome sequence of the ascomycete fungus Penicillium subrubescens.</title>
        <authorList>
            <person name="De Vries R.P."/>
            <person name="Peng M."/>
            <person name="Dilokpimol A."/>
            <person name="Hilden K."/>
            <person name="Makela M.R."/>
            <person name="Grigoriev I."/>
            <person name="Riley R."/>
            <person name="Granchi Z."/>
        </authorList>
    </citation>
    <scope>NUCLEOTIDE SEQUENCE [LARGE SCALE GENOMIC DNA]</scope>
    <source>
        <strain evidence="2 3">CBS 132785</strain>
    </source>
</reference>
<organism evidence="2 3">
    <name type="scientific">Penicillium subrubescens</name>
    <dbReference type="NCBI Taxonomy" id="1316194"/>
    <lineage>
        <taxon>Eukaryota</taxon>
        <taxon>Fungi</taxon>
        <taxon>Dikarya</taxon>
        <taxon>Ascomycota</taxon>
        <taxon>Pezizomycotina</taxon>
        <taxon>Eurotiomycetes</taxon>
        <taxon>Eurotiomycetidae</taxon>
        <taxon>Eurotiales</taxon>
        <taxon>Aspergillaceae</taxon>
        <taxon>Penicillium</taxon>
    </lineage>
</organism>
<evidence type="ECO:0000313" key="3">
    <source>
        <dbReference type="Proteomes" id="UP000186955"/>
    </source>
</evidence>
<dbReference type="Proteomes" id="UP000186955">
    <property type="component" value="Unassembled WGS sequence"/>
</dbReference>
<feature type="domain" description="DUF3669" evidence="1">
    <location>
        <begin position="1"/>
        <end position="51"/>
    </location>
</feature>
<evidence type="ECO:0000313" key="2">
    <source>
        <dbReference type="EMBL" id="OKP05958.1"/>
    </source>
</evidence>
<dbReference type="Pfam" id="PF12417">
    <property type="entry name" value="DUF3669"/>
    <property type="match status" value="1"/>
</dbReference>
<protein>
    <recommendedName>
        <fullName evidence="1">DUF3669 domain-containing protein</fullName>
    </recommendedName>
</protein>
<accession>A0A1Q5U0H8</accession>
<dbReference type="OrthoDB" id="2993351at2759"/>
<gene>
    <name evidence="2" type="ORF">PENSUB_6678</name>
</gene>
<name>A0A1Q5U0H8_9EURO</name>
<dbReference type="InterPro" id="IPR022137">
    <property type="entry name" value="Znf_prot_DUF3669"/>
</dbReference>